<reference evidence="1 2" key="1">
    <citation type="submission" date="2020-03" db="EMBL/GenBank/DDBJ databases">
        <title>Draft Genome Sequence of 2-Methylisoborneol Producing Pseudanabaena yagii Strain GIHE-NHR1 Isolated from North Han River in South Korea.</title>
        <authorList>
            <person name="Jeong J."/>
        </authorList>
    </citation>
    <scope>NUCLEOTIDE SEQUENCE [LARGE SCALE GENOMIC DNA]</scope>
    <source>
        <strain evidence="1 2">GIHE-NHR1</strain>
    </source>
</reference>
<sequence>MNHREALAEVIEKFAIKASDIAQSAHIEEAQFSRFKTGKSGLNLATWEHIVEALPHKARAYLYFLLATNDETKPAA</sequence>
<protein>
    <recommendedName>
        <fullName evidence="3">DNA-binding protein</fullName>
    </recommendedName>
</protein>
<dbReference type="Proteomes" id="UP000738376">
    <property type="component" value="Unassembled WGS sequence"/>
</dbReference>
<keyword evidence="2" id="KW-1185">Reference proteome</keyword>
<dbReference type="RefSeq" id="WP_169365101.1">
    <property type="nucleotide sequence ID" value="NZ_JAAVJL010000002.1"/>
</dbReference>
<evidence type="ECO:0000313" key="2">
    <source>
        <dbReference type="Proteomes" id="UP000738376"/>
    </source>
</evidence>
<gene>
    <name evidence="1" type="ORF">HC246_19550</name>
</gene>
<organism evidence="1 2">
    <name type="scientific">Pseudanabaena yagii GIHE-NHR1</name>
    <dbReference type="NCBI Taxonomy" id="2722753"/>
    <lineage>
        <taxon>Bacteria</taxon>
        <taxon>Bacillati</taxon>
        <taxon>Cyanobacteriota</taxon>
        <taxon>Cyanophyceae</taxon>
        <taxon>Pseudanabaenales</taxon>
        <taxon>Pseudanabaenaceae</taxon>
        <taxon>Pseudanabaena</taxon>
        <taxon>Pseudanabaena yagii</taxon>
    </lineage>
</organism>
<dbReference type="EMBL" id="JAAVJL010000002">
    <property type="protein sequence ID" value="NMF60161.1"/>
    <property type="molecule type" value="Genomic_DNA"/>
</dbReference>
<evidence type="ECO:0000313" key="1">
    <source>
        <dbReference type="EMBL" id="NMF60161.1"/>
    </source>
</evidence>
<accession>A0ABX1LYX7</accession>
<name>A0ABX1LYX7_9CYAN</name>
<comment type="caution">
    <text evidence="1">The sequence shown here is derived from an EMBL/GenBank/DDBJ whole genome shotgun (WGS) entry which is preliminary data.</text>
</comment>
<proteinExistence type="predicted"/>
<evidence type="ECO:0008006" key="3">
    <source>
        <dbReference type="Google" id="ProtNLM"/>
    </source>
</evidence>